<comment type="caution">
    <text evidence="1">The sequence shown here is derived from an EMBL/GenBank/DDBJ whole genome shotgun (WGS) entry which is preliminary data.</text>
</comment>
<dbReference type="AlphaFoldDB" id="A0A2A3TXY0"/>
<dbReference type="RefSeq" id="WP_024855609.1">
    <property type="nucleotide sequence ID" value="NZ_CP015398.1"/>
</dbReference>
<evidence type="ECO:0000313" key="1">
    <source>
        <dbReference type="EMBL" id="PBQ23882.1"/>
    </source>
</evidence>
<dbReference type="Pfam" id="PF11236">
    <property type="entry name" value="DUF3037"/>
    <property type="match status" value="1"/>
</dbReference>
<evidence type="ECO:0000313" key="2">
    <source>
        <dbReference type="Proteomes" id="UP000217918"/>
    </source>
</evidence>
<name>A0A2A3TXY0_LEVBR</name>
<organism evidence="1 2">
    <name type="scientific">Levilactobacillus brevis</name>
    <name type="common">Lactobacillus brevis</name>
    <dbReference type="NCBI Taxonomy" id="1580"/>
    <lineage>
        <taxon>Bacteria</taxon>
        <taxon>Bacillati</taxon>
        <taxon>Bacillota</taxon>
        <taxon>Bacilli</taxon>
        <taxon>Lactobacillales</taxon>
        <taxon>Lactobacillaceae</taxon>
        <taxon>Levilactobacillus</taxon>
    </lineage>
</organism>
<accession>A0A2A3TXY0</accession>
<protein>
    <submittedName>
        <fullName evidence="1">DUF3037 domain-containing protein</fullName>
    </submittedName>
</protein>
<dbReference type="Proteomes" id="UP000217918">
    <property type="component" value="Unassembled WGS sequence"/>
</dbReference>
<dbReference type="EMBL" id="NVYO01000001">
    <property type="protein sequence ID" value="PBQ23882.1"/>
    <property type="molecule type" value="Genomic_DNA"/>
</dbReference>
<sequence length="287" mass="33121">MAKRQRYQFSIISYNQNSMRNESINVGVLFYSEQEHSAKFKIIPDSSFKIRGLAINNYQKDLFQTTMKYLKFSLSNLNSDFSVQLLDSTIEHELPEQVRFSKPKPIVTTNEKMLFNQIVTEYVGDEYFKKTDEATILTPKEQMINLLEKNKLLGNKIRKNVKIRPAKSVEMKFNIDFVYGEQESLNLIDSSPIKESALDDWYLKMVMFSSRYNKDSSIILLNDSTNAMSTNKKVSQMISDLQIDSRIRSIDINKSSSIEALINNISSTGMDSQQLDGLINRNHLMIS</sequence>
<reference evidence="1 2" key="1">
    <citation type="submission" date="2017-09" db="EMBL/GenBank/DDBJ databases">
        <title>Genome sequence of Lactobacillus brevis D7.</title>
        <authorList>
            <person name="Kwon M.-S."/>
            <person name="Lim S.K."/>
            <person name="Choi H.-J."/>
        </authorList>
    </citation>
    <scope>NUCLEOTIDE SEQUENCE [LARGE SCALE GENOMIC DNA]</scope>
    <source>
        <strain evidence="1 2">D7</strain>
    </source>
</reference>
<gene>
    <name evidence="1" type="ORF">CNR29_07565</name>
</gene>
<dbReference type="InterPro" id="IPR021398">
    <property type="entry name" value="DUF3037"/>
</dbReference>
<proteinExistence type="predicted"/>